<dbReference type="GO" id="GO:0043822">
    <property type="term" value="F:ribonuclease M5 activity"/>
    <property type="evidence" value="ECO:0007669"/>
    <property type="project" value="UniProtKB-UniRule"/>
</dbReference>
<keyword evidence="8 11" id="KW-0378">Hydrolase</keyword>
<evidence type="ECO:0000256" key="4">
    <source>
        <dbReference type="ARBA" id="ARBA00022722"/>
    </source>
</evidence>
<dbReference type="NCBIfam" id="TIGR00334">
    <property type="entry name" value="5S_RNA_mat_M5"/>
    <property type="match status" value="1"/>
</dbReference>
<accession>A0A1M5VMB0</accession>
<keyword evidence="5" id="KW-0479">Metal-binding</keyword>
<dbReference type="Pfam" id="PF13331">
    <property type="entry name" value="DUF4093"/>
    <property type="match status" value="1"/>
</dbReference>
<dbReference type="AlphaFoldDB" id="A0A1M5VMB0"/>
<dbReference type="EMBL" id="FQXR01000004">
    <property type="protein sequence ID" value="SHH76379.1"/>
    <property type="molecule type" value="Genomic_DNA"/>
</dbReference>
<evidence type="ECO:0000256" key="7">
    <source>
        <dbReference type="ARBA" id="ARBA00022759"/>
    </source>
</evidence>
<dbReference type="FunFam" id="3.40.1360.10:FF:000006">
    <property type="entry name" value="Ribonuclease M5"/>
    <property type="match status" value="1"/>
</dbReference>
<dbReference type="GO" id="GO:0005737">
    <property type="term" value="C:cytoplasm"/>
    <property type="evidence" value="ECO:0007669"/>
    <property type="project" value="UniProtKB-SubCell"/>
</dbReference>
<comment type="similarity">
    <text evidence="11">Belongs to the ribonuclease M5 family.</text>
</comment>
<evidence type="ECO:0000259" key="13">
    <source>
        <dbReference type="PROSITE" id="PS50880"/>
    </source>
</evidence>
<keyword evidence="10 11" id="KW-0694">RNA-binding</keyword>
<dbReference type="SMART" id="SM00493">
    <property type="entry name" value="TOPRIM"/>
    <property type="match status" value="1"/>
</dbReference>
<comment type="catalytic activity">
    <reaction evidence="11">
        <text>Endonucleolytic cleavage of RNA, removing 21 and 42 nucleotides, respectively, from the 5'- and 3'-termini of a 5S-rRNA precursor.</text>
        <dbReference type="EC" id="3.1.26.8"/>
    </reaction>
</comment>
<sequence>MIKEVIVVEGKDDIQAVKAAVDAEVIATGGYGFNKEFLKNLKTIAEKRGVIILTDPDFAGDKIRREISKELKNCKHAFLPKGKAMKKGDIGVENANSEDILEALEKARPVMTEKRNEFSKEDMIICGLAGGEDSRKKREELGRILGIGYANSKQFLNRLNNYGVSREEFIEALERMEVKNE</sequence>
<dbReference type="GO" id="GO:0019843">
    <property type="term" value="F:rRNA binding"/>
    <property type="evidence" value="ECO:0007669"/>
    <property type="project" value="UniProtKB-KW"/>
</dbReference>
<evidence type="ECO:0000256" key="11">
    <source>
        <dbReference type="HAMAP-Rule" id="MF_01469"/>
    </source>
</evidence>
<name>A0A1M5VMB0_9FIRM</name>
<feature type="domain" description="Toprim" evidence="13">
    <location>
        <begin position="3"/>
        <end position="86"/>
    </location>
</feature>
<dbReference type="PROSITE" id="PS50880">
    <property type="entry name" value="TOPRIM"/>
    <property type="match status" value="1"/>
</dbReference>
<dbReference type="STRING" id="1123281.SAMN02745180_00960"/>
<dbReference type="RefSeq" id="WP_072743602.1">
    <property type="nucleotide sequence ID" value="NZ_FQXR01000004.1"/>
</dbReference>
<dbReference type="OrthoDB" id="9791329at2"/>
<keyword evidence="9" id="KW-0460">Magnesium</keyword>
<evidence type="ECO:0000256" key="9">
    <source>
        <dbReference type="ARBA" id="ARBA00022842"/>
    </source>
</evidence>
<evidence type="ECO:0000256" key="1">
    <source>
        <dbReference type="ARBA" id="ARBA00022490"/>
    </source>
</evidence>
<evidence type="ECO:0000256" key="5">
    <source>
        <dbReference type="ARBA" id="ARBA00022723"/>
    </source>
</evidence>
<dbReference type="CDD" id="cd01027">
    <property type="entry name" value="TOPRIM_RNase_M5_like"/>
    <property type="match status" value="1"/>
</dbReference>
<gene>
    <name evidence="11" type="primary">rnmV</name>
    <name evidence="14" type="ORF">SAMN02745180_00960</name>
</gene>
<dbReference type="PANTHER" id="PTHR39156">
    <property type="entry name" value="RIBONUCLEASE M5"/>
    <property type="match status" value="1"/>
</dbReference>
<keyword evidence="7 11" id="KW-0255">Endonuclease</keyword>
<evidence type="ECO:0000313" key="15">
    <source>
        <dbReference type="Proteomes" id="UP000184389"/>
    </source>
</evidence>
<evidence type="ECO:0000256" key="3">
    <source>
        <dbReference type="ARBA" id="ARBA00022552"/>
    </source>
</evidence>
<keyword evidence="4 11" id="KW-0540">Nuclease</keyword>
<evidence type="ECO:0000256" key="12">
    <source>
        <dbReference type="NCBIfam" id="TIGR00334"/>
    </source>
</evidence>
<dbReference type="GO" id="GO:0006364">
    <property type="term" value="P:rRNA processing"/>
    <property type="evidence" value="ECO:0007669"/>
    <property type="project" value="UniProtKB-UniRule"/>
</dbReference>
<keyword evidence="3 11" id="KW-0698">rRNA processing</keyword>
<evidence type="ECO:0000256" key="2">
    <source>
        <dbReference type="ARBA" id="ARBA00022517"/>
    </source>
</evidence>
<keyword evidence="2 11" id="KW-0690">Ribosome biogenesis</keyword>
<dbReference type="Gene3D" id="3.40.1360.10">
    <property type="match status" value="1"/>
</dbReference>
<dbReference type="Pfam" id="PF01751">
    <property type="entry name" value="Toprim"/>
    <property type="match status" value="1"/>
</dbReference>
<dbReference type="InterPro" id="IPR025156">
    <property type="entry name" value="RNase_M5_C"/>
</dbReference>
<dbReference type="SUPFAM" id="SSF110455">
    <property type="entry name" value="Toprim domain"/>
    <property type="match status" value="1"/>
</dbReference>
<dbReference type="InterPro" id="IPR006171">
    <property type="entry name" value="TOPRIM_dom"/>
</dbReference>
<dbReference type="HAMAP" id="MF_01469">
    <property type="entry name" value="RNase_M5"/>
    <property type="match status" value="1"/>
</dbReference>
<keyword evidence="15" id="KW-1185">Reference proteome</keyword>
<dbReference type="InterPro" id="IPR034141">
    <property type="entry name" value="TOPRIM_RNase_M5-like"/>
</dbReference>
<reference evidence="14 15" key="1">
    <citation type="submission" date="2016-11" db="EMBL/GenBank/DDBJ databases">
        <authorList>
            <person name="Jaros S."/>
            <person name="Januszkiewicz K."/>
            <person name="Wedrychowicz H."/>
        </authorList>
    </citation>
    <scope>NUCLEOTIDE SEQUENCE [LARGE SCALE GENOMIC DNA]</scope>
    <source>
        <strain evidence="14 15">DSM 13106</strain>
    </source>
</reference>
<dbReference type="GO" id="GO:0046872">
    <property type="term" value="F:metal ion binding"/>
    <property type="evidence" value="ECO:0007669"/>
    <property type="project" value="UniProtKB-KW"/>
</dbReference>
<dbReference type="EC" id="3.1.26.8" evidence="11 12"/>
<evidence type="ECO:0000256" key="8">
    <source>
        <dbReference type="ARBA" id="ARBA00022801"/>
    </source>
</evidence>
<evidence type="ECO:0000256" key="6">
    <source>
        <dbReference type="ARBA" id="ARBA00022730"/>
    </source>
</evidence>
<evidence type="ECO:0000313" key="14">
    <source>
        <dbReference type="EMBL" id="SHH76379.1"/>
    </source>
</evidence>
<protein>
    <recommendedName>
        <fullName evidence="11 12">Ribonuclease M5</fullName>
        <ecNumber evidence="11 12">3.1.26.8</ecNumber>
    </recommendedName>
    <alternativeName>
        <fullName evidence="11">RNase M5</fullName>
    </alternativeName>
    <alternativeName>
        <fullName evidence="11">Ribosomal RNA terminal maturase M5</fullName>
    </alternativeName>
</protein>
<organism evidence="14 15">
    <name type="scientific">Sporanaerobacter acetigenes DSM 13106</name>
    <dbReference type="NCBI Taxonomy" id="1123281"/>
    <lineage>
        <taxon>Bacteria</taxon>
        <taxon>Bacillati</taxon>
        <taxon>Bacillota</taxon>
        <taxon>Tissierellia</taxon>
        <taxon>Tissierellales</taxon>
        <taxon>Sporanaerobacteraceae</taxon>
        <taxon>Sporanaerobacter</taxon>
    </lineage>
</organism>
<comment type="function">
    <text evidence="11">Required for correct processing of both the 5' and 3' ends of 5S rRNA precursor. Cleaves both sides of a double-stranded region yielding mature 5S rRNA in one step.</text>
</comment>
<dbReference type="Proteomes" id="UP000184389">
    <property type="component" value="Unassembled WGS sequence"/>
</dbReference>
<keyword evidence="6 11" id="KW-0699">rRNA-binding</keyword>
<dbReference type="InterPro" id="IPR004466">
    <property type="entry name" value="RNase_M5"/>
</dbReference>
<comment type="subcellular location">
    <subcellularLocation>
        <location evidence="11">Cytoplasm</location>
    </subcellularLocation>
</comment>
<keyword evidence="1 11" id="KW-0963">Cytoplasm</keyword>
<evidence type="ECO:0000256" key="10">
    <source>
        <dbReference type="ARBA" id="ARBA00022884"/>
    </source>
</evidence>
<dbReference type="PANTHER" id="PTHR39156:SF1">
    <property type="entry name" value="RIBONUCLEASE M5"/>
    <property type="match status" value="1"/>
</dbReference>
<proteinExistence type="inferred from homology"/>